<evidence type="ECO:0000313" key="2">
    <source>
        <dbReference type="EMBL" id="KMQ92117.1"/>
    </source>
</evidence>
<dbReference type="OrthoDB" id="8195432at2759"/>
<gene>
    <name evidence="2" type="ORF">RF55_7944</name>
</gene>
<dbReference type="STRING" id="67767.A0A0J7KP62"/>
<organism evidence="2 3">
    <name type="scientific">Lasius niger</name>
    <name type="common">Black garden ant</name>
    <dbReference type="NCBI Taxonomy" id="67767"/>
    <lineage>
        <taxon>Eukaryota</taxon>
        <taxon>Metazoa</taxon>
        <taxon>Ecdysozoa</taxon>
        <taxon>Arthropoda</taxon>
        <taxon>Hexapoda</taxon>
        <taxon>Insecta</taxon>
        <taxon>Pterygota</taxon>
        <taxon>Neoptera</taxon>
        <taxon>Endopterygota</taxon>
        <taxon>Hymenoptera</taxon>
        <taxon>Apocrita</taxon>
        <taxon>Aculeata</taxon>
        <taxon>Formicoidea</taxon>
        <taxon>Formicidae</taxon>
        <taxon>Formicinae</taxon>
        <taxon>Lasius</taxon>
        <taxon>Lasius</taxon>
    </lineage>
</organism>
<keyword evidence="2" id="KW-0695">RNA-directed DNA polymerase</keyword>
<feature type="domain" description="Reverse transcriptase" evidence="1">
    <location>
        <begin position="67"/>
        <end position="171"/>
    </location>
</feature>
<dbReference type="GO" id="GO:0003964">
    <property type="term" value="F:RNA-directed DNA polymerase activity"/>
    <property type="evidence" value="ECO:0007669"/>
    <property type="project" value="UniProtKB-KW"/>
</dbReference>
<dbReference type="Proteomes" id="UP000036403">
    <property type="component" value="Unassembled WGS sequence"/>
</dbReference>
<dbReference type="Pfam" id="PF00078">
    <property type="entry name" value="RVT_1"/>
    <property type="match status" value="1"/>
</dbReference>
<keyword evidence="2" id="KW-0808">Transferase</keyword>
<evidence type="ECO:0000259" key="1">
    <source>
        <dbReference type="Pfam" id="PF00078"/>
    </source>
</evidence>
<proteinExistence type="predicted"/>
<accession>A0A0J7KP62</accession>
<keyword evidence="3" id="KW-1185">Reference proteome</keyword>
<evidence type="ECO:0000313" key="3">
    <source>
        <dbReference type="Proteomes" id="UP000036403"/>
    </source>
</evidence>
<comment type="caution">
    <text evidence="2">The sequence shown here is derived from an EMBL/GenBank/DDBJ whole genome shotgun (WGS) entry which is preliminary data.</text>
</comment>
<sequence>MPITALEIRRALPASTTSAGPDSLTARFLRKVLMEILERILNIILWCEKAPAHLVESATTLILKKYNVHTPSDFRPITVSSVLLRTLHKVLATRMARLIHIDQRQRAFRPTDSCSENVFLLDLILRYHHRHHKPLFVASLDVAKAFDSVSHRTIEEILLTMGIPSPIRSYIMDVYQ</sequence>
<dbReference type="EMBL" id="LBMM01004746">
    <property type="protein sequence ID" value="KMQ92117.1"/>
    <property type="molecule type" value="Genomic_DNA"/>
</dbReference>
<dbReference type="PANTHER" id="PTHR19446">
    <property type="entry name" value="REVERSE TRANSCRIPTASES"/>
    <property type="match status" value="1"/>
</dbReference>
<reference evidence="2 3" key="1">
    <citation type="submission" date="2015-04" db="EMBL/GenBank/DDBJ databases">
        <title>Lasius niger genome sequencing.</title>
        <authorList>
            <person name="Konorov E.A."/>
            <person name="Nikitin M.A."/>
            <person name="Kirill M.V."/>
            <person name="Chang P."/>
        </authorList>
    </citation>
    <scope>NUCLEOTIDE SEQUENCE [LARGE SCALE GENOMIC DNA]</scope>
    <source>
        <tissue evidence="2">Whole</tissue>
    </source>
</reference>
<dbReference type="InterPro" id="IPR000477">
    <property type="entry name" value="RT_dom"/>
</dbReference>
<dbReference type="AlphaFoldDB" id="A0A0J7KP62"/>
<name>A0A0J7KP62_LASNI</name>
<keyword evidence="2" id="KW-0548">Nucleotidyltransferase</keyword>
<protein>
    <submittedName>
        <fullName evidence="2">Reverse transcriptase</fullName>
    </submittedName>
</protein>
<dbReference type="PaxDb" id="67767-A0A0J7KP62"/>